<feature type="compositionally biased region" description="Acidic residues" evidence="1">
    <location>
        <begin position="1"/>
        <end position="12"/>
    </location>
</feature>
<dbReference type="OrthoDB" id="195084at2157"/>
<dbReference type="Pfam" id="PF19102">
    <property type="entry name" value="DUF5789"/>
    <property type="match status" value="1"/>
</dbReference>
<evidence type="ECO:0000256" key="1">
    <source>
        <dbReference type="SAM" id="MobiDB-lite"/>
    </source>
</evidence>
<evidence type="ECO:0000313" key="6">
    <source>
        <dbReference type="Proteomes" id="UP000326302"/>
    </source>
</evidence>
<dbReference type="Proteomes" id="UP000326302">
    <property type="component" value="Unassembled WGS sequence"/>
</dbReference>
<dbReference type="Proteomes" id="UP000326865">
    <property type="component" value="Unassembled WGS sequence"/>
</dbReference>
<dbReference type="Proteomes" id="UP000326207">
    <property type="component" value="Unassembled WGS sequence"/>
</dbReference>
<reference evidence="5 6" key="1">
    <citation type="submission" date="2019-10" db="EMBL/GenBank/DDBJ databases">
        <title>Unraveling microbial dark matter from salterns through culturing: the case of the genus Halosegnis.</title>
        <authorList>
            <person name="Duran-Viseras A."/>
            <person name="Andrei A.-S."/>
            <person name="Vera-Gargallo B."/>
            <person name="Ghai R."/>
            <person name="Sanchez-Porro C."/>
            <person name="Ventosa A."/>
        </authorList>
    </citation>
    <scope>NUCLEOTIDE SEQUENCE [LARGE SCALE GENOMIC DNA]</scope>
    <source>
        <strain evidence="3 6">F17-44</strain>
        <strain evidence="2 7">F18-79</strain>
        <strain evidence="4 5">F19-13</strain>
    </source>
</reference>
<accession>A0A5N5UBK2</accession>
<evidence type="ECO:0000313" key="7">
    <source>
        <dbReference type="Proteomes" id="UP000326865"/>
    </source>
</evidence>
<dbReference type="RefSeq" id="WP_152119939.1">
    <property type="nucleotide sequence ID" value="NZ_QJOW01000002.1"/>
</dbReference>
<dbReference type="EMBL" id="QJOW01000002">
    <property type="protein sequence ID" value="KAB7517056.1"/>
    <property type="molecule type" value="Genomic_DNA"/>
</dbReference>
<gene>
    <name evidence="2" type="ORF">DM867_00875</name>
    <name evidence="3" type="ORF">DMP03_06765</name>
    <name evidence="4" type="ORF">DP108_00765</name>
</gene>
<name>A0A5N5ULN7_9EURY</name>
<sequence>MADDDEEPEEPAVELGEGPDVAGVPLAQVTSRLHFGIEVSEIVRREGDTEIRTPDGPRELGELLDASDETYFPTRQEFEQAVRAVAGTGPVATE</sequence>
<evidence type="ECO:0000313" key="3">
    <source>
        <dbReference type="EMBL" id="KAB7517056.1"/>
    </source>
</evidence>
<keyword evidence="7" id="KW-1185">Reference proteome</keyword>
<protein>
    <submittedName>
        <fullName evidence="4">Uncharacterized protein</fullName>
    </submittedName>
</protein>
<dbReference type="EMBL" id="QKKZ01000001">
    <property type="protein sequence ID" value="KAB7515729.1"/>
    <property type="molecule type" value="Genomic_DNA"/>
</dbReference>
<evidence type="ECO:0000313" key="4">
    <source>
        <dbReference type="EMBL" id="KAB7519816.1"/>
    </source>
</evidence>
<evidence type="ECO:0000313" key="2">
    <source>
        <dbReference type="EMBL" id="KAB7515729.1"/>
    </source>
</evidence>
<accession>A0A5N5ULN7</accession>
<dbReference type="EMBL" id="QMDY01000001">
    <property type="protein sequence ID" value="KAB7519816.1"/>
    <property type="molecule type" value="Genomic_DNA"/>
</dbReference>
<dbReference type="InterPro" id="IPR043899">
    <property type="entry name" value="DUF5789"/>
</dbReference>
<comment type="caution">
    <text evidence="4">The sequence shown here is derived from an EMBL/GenBank/DDBJ whole genome shotgun (WGS) entry which is preliminary data.</text>
</comment>
<proteinExistence type="predicted"/>
<feature type="region of interest" description="Disordered" evidence="1">
    <location>
        <begin position="1"/>
        <end position="22"/>
    </location>
</feature>
<evidence type="ECO:0000313" key="5">
    <source>
        <dbReference type="Proteomes" id="UP000326207"/>
    </source>
</evidence>
<accession>A0A5N5UEC2</accession>
<organism evidence="4 5">
    <name type="scientific">Halosegnis rubeus</name>
    <dbReference type="NCBI Taxonomy" id="2212850"/>
    <lineage>
        <taxon>Archaea</taxon>
        <taxon>Methanobacteriati</taxon>
        <taxon>Methanobacteriota</taxon>
        <taxon>Stenosarchaea group</taxon>
        <taxon>Halobacteria</taxon>
        <taxon>Halobacteriales</taxon>
        <taxon>Natronomonadaceae</taxon>
        <taxon>Halosegnis</taxon>
    </lineage>
</organism>
<dbReference type="AlphaFoldDB" id="A0A5N5ULN7"/>